<evidence type="ECO:0000313" key="1">
    <source>
        <dbReference type="EMBL" id="VVU99274.1"/>
    </source>
</evidence>
<organism evidence="1 2">
    <name type="scientific">Mesonia oceanica</name>
    <dbReference type="NCBI Taxonomy" id="2687242"/>
    <lineage>
        <taxon>Bacteria</taxon>
        <taxon>Pseudomonadati</taxon>
        <taxon>Bacteroidota</taxon>
        <taxon>Flavobacteriia</taxon>
        <taxon>Flavobacteriales</taxon>
        <taxon>Flavobacteriaceae</taxon>
        <taxon>Mesonia</taxon>
    </lineage>
</organism>
<accession>A0AC61Y517</accession>
<gene>
    <name evidence="1" type="ORF">FVB9532_00526</name>
</gene>
<protein>
    <submittedName>
        <fullName evidence="1">Uncharacterized protein</fullName>
    </submittedName>
</protein>
<dbReference type="Proteomes" id="UP000356253">
    <property type="component" value="Unassembled WGS sequence"/>
</dbReference>
<dbReference type="EMBL" id="CABVMM010000002">
    <property type="protein sequence ID" value="VVU99274.1"/>
    <property type="molecule type" value="Genomic_DNA"/>
</dbReference>
<comment type="caution">
    <text evidence="1">The sequence shown here is derived from an EMBL/GenBank/DDBJ whole genome shotgun (WGS) entry which is preliminary data.</text>
</comment>
<keyword evidence="2" id="KW-1185">Reference proteome</keyword>
<proteinExistence type="predicted"/>
<name>A0AC61Y517_9FLAO</name>
<evidence type="ECO:0000313" key="2">
    <source>
        <dbReference type="Proteomes" id="UP000356253"/>
    </source>
</evidence>
<reference evidence="1" key="1">
    <citation type="submission" date="2019-09" db="EMBL/GenBank/DDBJ databases">
        <authorList>
            <person name="Rodrigo-Torres L."/>
            <person name="Arahal R. D."/>
            <person name="Lucena T."/>
        </authorList>
    </citation>
    <scope>NUCLEOTIDE SEQUENCE</scope>
    <source>
        <strain evidence="1">ISS653</strain>
    </source>
</reference>
<sequence length="171" mass="19098">MQSINQKTISSIAHLGAFSKYFFPFGNFLVPIFIWVLHKKYPFVSAHAKQSLNFQISLFLYTSILATIAIMGLVVLGINFGTLDEFYFSTGNDFVISNQSPLFAMPFIVFLGIVLILAIGIFALEVLCVINAAMKAGEGKTYQYPLTIPFLKLEEAEKEDLPETNINNQTI</sequence>